<dbReference type="InterPro" id="IPR017137">
    <property type="entry name" value="Arg-tRNA-P_Trfase_1_euk"/>
</dbReference>
<dbReference type="InterPro" id="IPR030700">
    <property type="entry name" value="N-end_Aminoacyl_Trfase"/>
</dbReference>
<dbReference type="PIRSF" id="PIRSF037207">
    <property type="entry name" value="ATE1_euk"/>
    <property type="match status" value="1"/>
</dbReference>
<name>A0AA38P7Q6_9AGAR</name>
<gene>
    <name evidence="8" type="ORF">F5878DRAFT_621132</name>
</gene>
<reference evidence="8" key="1">
    <citation type="submission" date="2022-08" db="EMBL/GenBank/DDBJ databases">
        <authorList>
            <consortium name="DOE Joint Genome Institute"/>
            <person name="Min B."/>
            <person name="Riley R."/>
            <person name="Sierra-Patev S."/>
            <person name="Naranjo-Ortiz M."/>
            <person name="Looney B."/>
            <person name="Konkel Z."/>
            <person name="Slot J.C."/>
            <person name="Sakamoto Y."/>
            <person name="Steenwyk J.L."/>
            <person name="Rokas A."/>
            <person name="Carro J."/>
            <person name="Camarero S."/>
            <person name="Ferreira P."/>
            <person name="Molpeceres G."/>
            <person name="Ruiz-Duenas F.J."/>
            <person name="Serrano A."/>
            <person name="Henrissat B."/>
            <person name="Drula E."/>
            <person name="Hughes K.W."/>
            <person name="Mata J.L."/>
            <person name="Ishikawa N.K."/>
            <person name="Vargas-Isla R."/>
            <person name="Ushijima S."/>
            <person name="Smith C.A."/>
            <person name="Ahrendt S."/>
            <person name="Andreopoulos W."/>
            <person name="He G."/>
            <person name="Labutti K."/>
            <person name="Lipzen A."/>
            <person name="Ng V."/>
            <person name="Sandor L."/>
            <person name="Barry K."/>
            <person name="Martinez A.T."/>
            <person name="Xiao Y."/>
            <person name="Gibbons J.G."/>
            <person name="Terashima K."/>
            <person name="Hibbett D.S."/>
            <person name="Grigoriev I.V."/>
        </authorList>
    </citation>
    <scope>NUCLEOTIDE SEQUENCE</scope>
    <source>
        <strain evidence="8">TFB9207</strain>
    </source>
</reference>
<dbReference type="InterPro" id="IPR016181">
    <property type="entry name" value="Acyl_CoA_acyltransferase"/>
</dbReference>
<dbReference type="EMBL" id="MU806217">
    <property type="protein sequence ID" value="KAJ3837873.1"/>
    <property type="molecule type" value="Genomic_DNA"/>
</dbReference>
<dbReference type="SUPFAM" id="SSF55729">
    <property type="entry name" value="Acyl-CoA N-acyltransferases (Nat)"/>
    <property type="match status" value="1"/>
</dbReference>
<keyword evidence="5" id="KW-0012">Acyltransferase</keyword>
<feature type="domain" description="N-end rule aminoacyl transferase C-terminal" evidence="7">
    <location>
        <begin position="155"/>
        <end position="286"/>
    </location>
</feature>
<dbReference type="InterPro" id="IPR007471">
    <property type="entry name" value="N-end_Aminoacyl_Trfase_N"/>
</dbReference>
<dbReference type="Proteomes" id="UP001163846">
    <property type="component" value="Unassembled WGS sequence"/>
</dbReference>
<comment type="similarity">
    <text evidence="1">Belongs to the R-transferase family.</text>
</comment>
<evidence type="ECO:0000259" key="7">
    <source>
        <dbReference type="Pfam" id="PF04377"/>
    </source>
</evidence>
<evidence type="ECO:0000313" key="8">
    <source>
        <dbReference type="EMBL" id="KAJ3837873.1"/>
    </source>
</evidence>
<dbReference type="EC" id="2.3.2.8" evidence="2"/>
<evidence type="ECO:0000256" key="4">
    <source>
        <dbReference type="ARBA" id="ARBA00022786"/>
    </source>
</evidence>
<dbReference type="GO" id="GO:0005737">
    <property type="term" value="C:cytoplasm"/>
    <property type="evidence" value="ECO:0007669"/>
    <property type="project" value="TreeGrafter"/>
</dbReference>
<evidence type="ECO:0000256" key="1">
    <source>
        <dbReference type="ARBA" id="ARBA00009991"/>
    </source>
</evidence>
<dbReference type="PANTHER" id="PTHR21367">
    <property type="entry name" value="ARGININE-TRNA-PROTEIN TRANSFERASE 1"/>
    <property type="match status" value="1"/>
</dbReference>
<sequence>MVLSIAQPTGRYASTCGYCSPPGERSERESARHVASLNAIQLSCEVYQMLIDRGWRRSGSFCYKPHLRSSCCPLYTIKLDVLSFKPSKHHKKIINRWNKFIQHGNDLPVGNQKGKDNARFDLISSIHAREIGSSADKEFAHRFEMTLEPSSYAEEKYELFEKYQTQIHHDASTRSGFRRFLVTTPLQREQIPYPSPPSSRLPSHYGSYHWCYRLDGKLIAISVIDILPECVSSVYFMYDRDYEAYSLGKLSALKECVLAQELHAAGAPGLNYLYLGYYVHSCQKMRHVYFIRRNLGHGMIDRQYLKGVFRAGSVD</sequence>
<dbReference type="Pfam" id="PF04376">
    <property type="entry name" value="ATE_N"/>
    <property type="match status" value="1"/>
</dbReference>
<evidence type="ECO:0000259" key="6">
    <source>
        <dbReference type="Pfam" id="PF04376"/>
    </source>
</evidence>
<evidence type="ECO:0000256" key="3">
    <source>
        <dbReference type="ARBA" id="ARBA00022679"/>
    </source>
</evidence>
<feature type="domain" description="N-end aminoacyl transferase N-terminal" evidence="6">
    <location>
        <begin position="14"/>
        <end position="92"/>
    </location>
</feature>
<dbReference type="PANTHER" id="PTHR21367:SF1">
    <property type="entry name" value="ARGINYL-TRNA--PROTEIN TRANSFERASE 1"/>
    <property type="match status" value="1"/>
</dbReference>
<dbReference type="GO" id="GO:0004057">
    <property type="term" value="F:arginyl-tRNA--protein transferase activity"/>
    <property type="evidence" value="ECO:0007669"/>
    <property type="project" value="UniProtKB-EC"/>
</dbReference>
<evidence type="ECO:0000256" key="2">
    <source>
        <dbReference type="ARBA" id="ARBA00012025"/>
    </source>
</evidence>
<dbReference type="InterPro" id="IPR007472">
    <property type="entry name" value="N-end_Aminoacyl_Trfase_C"/>
</dbReference>
<evidence type="ECO:0000313" key="9">
    <source>
        <dbReference type="Proteomes" id="UP001163846"/>
    </source>
</evidence>
<dbReference type="AlphaFoldDB" id="A0AA38P7Q6"/>
<proteinExistence type="inferred from homology"/>
<comment type="caution">
    <text evidence="8">The sequence shown here is derived from an EMBL/GenBank/DDBJ whole genome shotgun (WGS) entry which is preliminary data.</text>
</comment>
<dbReference type="Pfam" id="PF04377">
    <property type="entry name" value="ATE_C"/>
    <property type="match status" value="1"/>
</dbReference>
<keyword evidence="9" id="KW-1185">Reference proteome</keyword>
<evidence type="ECO:0000256" key="5">
    <source>
        <dbReference type="ARBA" id="ARBA00023315"/>
    </source>
</evidence>
<keyword evidence="4" id="KW-0833">Ubl conjugation pathway</keyword>
<organism evidence="8 9">
    <name type="scientific">Lentinula raphanica</name>
    <dbReference type="NCBI Taxonomy" id="153919"/>
    <lineage>
        <taxon>Eukaryota</taxon>
        <taxon>Fungi</taxon>
        <taxon>Dikarya</taxon>
        <taxon>Basidiomycota</taxon>
        <taxon>Agaricomycotina</taxon>
        <taxon>Agaricomycetes</taxon>
        <taxon>Agaricomycetidae</taxon>
        <taxon>Agaricales</taxon>
        <taxon>Marasmiineae</taxon>
        <taxon>Omphalotaceae</taxon>
        <taxon>Lentinula</taxon>
    </lineage>
</organism>
<accession>A0AA38P7Q6</accession>
<protein>
    <recommendedName>
        <fullName evidence="2">arginyltransferase</fullName>
        <ecNumber evidence="2">2.3.2.8</ecNumber>
    </recommendedName>
</protein>
<keyword evidence="3 8" id="KW-0808">Transferase</keyword>